<dbReference type="Proteomes" id="UP001221413">
    <property type="component" value="Unassembled WGS sequence"/>
</dbReference>
<sequence>MIIKAATIISLAAAVSAAPAGAAKSDIEARGTQSDAGPGPGPFSFLALRSASPIHFGSLNASGLKIWIGKPTESYCPVDPKFCPPGNVTAFFVDNTASMSVSVPGGQQVYIDPKGALSYTQAHSAAIPPGSITTCFRVMNSPNDNNILFFSNGEGDFVACPVAPETGPYQVFVNIKGGLKSEDVPSGNTADCLGFTAAGGPAQEQVSAWQYT</sequence>
<gene>
    <name evidence="2" type="ORF">Dda_9423</name>
</gene>
<reference evidence="2" key="1">
    <citation type="submission" date="2023-01" db="EMBL/GenBank/DDBJ databases">
        <title>The chitinases involved in constricting ring structure development in the nematode-trapping fungus Drechslerella dactyloides.</title>
        <authorList>
            <person name="Wang R."/>
            <person name="Zhang L."/>
            <person name="Tang P."/>
            <person name="Li S."/>
            <person name="Liang L."/>
        </authorList>
    </citation>
    <scope>NUCLEOTIDE SEQUENCE</scope>
    <source>
        <strain evidence="2">YMF1.00031</strain>
    </source>
</reference>
<feature type="signal peptide" evidence="1">
    <location>
        <begin position="1"/>
        <end position="17"/>
    </location>
</feature>
<dbReference type="InterPro" id="IPR052820">
    <property type="entry name" value="PhiA_domain"/>
</dbReference>
<keyword evidence="3" id="KW-1185">Reference proteome</keyword>
<organism evidence="2 3">
    <name type="scientific">Drechslerella dactyloides</name>
    <name type="common">Nematode-trapping fungus</name>
    <name type="synonym">Arthrobotrys dactyloides</name>
    <dbReference type="NCBI Taxonomy" id="74499"/>
    <lineage>
        <taxon>Eukaryota</taxon>
        <taxon>Fungi</taxon>
        <taxon>Dikarya</taxon>
        <taxon>Ascomycota</taxon>
        <taxon>Pezizomycotina</taxon>
        <taxon>Orbiliomycetes</taxon>
        <taxon>Orbiliales</taxon>
        <taxon>Orbiliaceae</taxon>
        <taxon>Drechslerella</taxon>
    </lineage>
</organism>
<dbReference type="AlphaFoldDB" id="A0AAD6IP90"/>
<name>A0AAD6IP90_DREDA</name>
<dbReference type="EMBL" id="JAQGDS010000019">
    <property type="protein sequence ID" value="KAJ6255813.1"/>
    <property type="molecule type" value="Genomic_DNA"/>
</dbReference>
<accession>A0AAD6IP90</accession>
<evidence type="ECO:0000313" key="3">
    <source>
        <dbReference type="Proteomes" id="UP001221413"/>
    </source>
</evidence>
<dbReference type="PANTHER" id="PTHR42047:SF1">
    <property type="entry name" value="PROTEIN, PUTATIVE (AFU_ORTHOLOGUE AFUA_6G03560)-RELATED"/>
    <property type="match status" value="1"/>
</dbReference>
<dbReference type="PANTHER" id="PTHR42047">
    <property type="entry name" value="PROTEIN, PUTATIVE (AFU_ORTHOLOGUE AFUA_6G03560)-RELATED"/>
    <property type="match status" value="1"/>
</dbReference>
<protein>
    <submittedName>
        <fullName evidence="2">Uncharacterized protein</fullName>
    </submittedName>
</protein>
<feature type="chain" id="PRO_5042026327" evidence="1">
    <location>
        <begin position="18"/>
        <end position="212"/>
    </location>
</feature>
<keyword evidence="1" id="KW-0732">Signal</keyword>
<proteinExistence type="predicted"/>
<evidence type="ECO:0000256" key="1">
    <source>
        <dbReference type="SAM" id="SignalP"/>
    </source>
</evidence>
<comment type="caution">
    <text evidence="2">The sequence shown here is derived from an EMBL/GenBank/DDBJ whole genome shotgun (WGS) entry which is preliminary data.</text>
</comment>
<evidence type="ECO:0000313" key="2">
    <source>
        <dbReference type="EMBL" id="KAJ6255813.1"/>
    </source>
</evidence>